<dbReference type="Pfam" id="PF04377">
    <property type="entry name" value="ATE_C"/>
    <property type="match status" value="1"/>
</dbReference>
<dbReference type="EC" id="2.3.2.8" evidence="1"/>
<dbReference type="GO" id="GO:0004057">
    <property type="term" value="F:arginyl-tRNA--protein transferase activity"/>
    <property type="evidence" value="ECO:0007669"/>
    <property type="project" value="UniProtKB-EC"/>
</dbReference>
<sequence>MLVRKPLNDTTCCPRHPIWCDAMRFKISHGHKRVISIIENFLRAGEVPEGVDYEPSEPGEDEGQSQRPTPQRPGVVQEIGRDAGRKGTPEQAMMLSPTEMREWKRQLKAEKNRPKQLEDHIKRVETREGDAHTLDVRVFSCSPLSPEIEATLNDEHTIFEKYLDKVHNADKDTRGRENFEETCLETSLVSIDDEEVVAAGAPKFGTYHQQYWLDGHKLIAVGVVDLLPGCLSSVYFFNHPRYSWLNLGTFSALWEIAYVRNLHRTYGGTVPAYANFKYYTMGHYIHSCPKMNYKSGFSPSYLTCPVTYTWVPVDQCKRLLDQNKYSRLSQVDVEDPLTIPPDDEVMVQLPLSEELTSALIEGSYTVEGDAVVTTLADAKELLDENDVELIHEWVNLVRNTGSMCIVSRKRAGAP</sequence>
<proteinExistence type="inferred from homology"/>
<dbReference type="InterPro" id="IPR007472">
    <property type="entry name" value="N-end_Aminoacyl_Trfase_C"/>
</dbReference>
<dbReference type="InterPro" id="IPR030700">
    <property type="entry name" value="N-end_Aminoacyl_Trfase"/>
</dbReference>
<dbReference type="WBParaSite" id="TASK_0000834101-mRNA-1">
    <property type="protein sequence ID" value="TASK_0000834101-mRNA-1"/>
    <property type="gene ID" value="TASK_0000834101"/>
</dbReference>
<dbReference type="PANTHER" id="PTHR21367">
    <property type="entry name" value="ARGININE-TRNA-PROTEIN TRANSFERASE 1"/>
    <property type="match status" value="1"/>
</dbReference>
<feature type="compositionally biased region" description="Basic and acidic residues" evidence="2">
    <location>
        <begin position="79"/>
        <end position="88"/>
    </location>
</feature>
<reference evidence="4 5" key="2">
    <citation type="submission" date="2018-11" db="EMBL/GenBank/DDBJ databases">
        <authorList>
            <consortium name="Pathogen Informatics"/>
        </authorList>
    </citation>
    <scope>NUCLEOTIDE SEQUENCE [LARGE SCALE GENOMIC DNA]</scope>
</reference>
<evidence type="ECO:0000313" key="4">
    <source>
        <dbReference type="EMBL" id="VDK40069.1"/>
    </source>
</evidence>
<feature type="region of interest" description="Disordered" evidence="2">
    <location>
        <begin position="49"/>
        <end position="91"/>
    </location>
</feature>
<name>A0A0R3WCB8_TAEAS</name>
<accession>A0A0R3WCB8</accession>
<evidence type="ECO:0000256" key="2">
    <source>
        <dbReference type="SAM" id="MobiDB-lite"/>
    </source>
</evidence>
<dbReference type="PIRSF" id="PIRSF037207">
    <property type="entry name" value="ATE1_euk"/>
    <property type="match status" value="1"/>
</dbReference>
<evidence type="ECO:0000259" key="3">
    <source>
        <dbReference type="Pfam" id="PF04377"/>
    </source>
</evidence>
<dbReference type="EMBL" id="UYRS01018780">
    <property type="protein sequence ID" value="VDK40069.1"/>
    <property type="molecule type" value="Genomic_DNA"/>
</dbReference>
<reference evidence="6" key="1">
    <citation type="submission" date="2017-02" db="UniProtKB">
        <authorList>
            <consortium name="WormBaseParasite"/>
        </authorList>
    </citation>
    <scope>IDENTIFICATION</scope>
</reference>
<dbReference type="InterPro" id="IPR017137">
    <property type="entry name" value="Arg-tRNA-P_Trfase_1_euk"/>
</dbReference>
<dbReference type="Proteomes" id="UP000282613">
    <property type="component" value="Unassembled WGS sequence"/>
</dbReference>
<dbReference type="AlphaFoldDB" id="A0A0R3WCB8"/>
<feature type="compositionally biased region" description="Acidic residues" evidence="2">
    <location>
        <begin position="49"/>
        <end position="63"/>
    </location>
</feature>
<keyword evidence="1" id="KW-0833">Ubl conjugation pathway</keyword>
<keyword evidence="1" id="KW-0012">Acyltransferase</keyword>
<feature type="domain" description="N-end rule aminoacyl transferase C-terminal" evidence="3">
    <location>
        <begin position="156"/>
        <end position="304"/>
    </location>
</feature>
<protein>
    <recommendedName>
        <fullName evidence="1">Arginyl-tRNA--protein transferase 1</fullName>
        <shortName evidence="1">Arginyltransferase 1</shortName>
        <shortName evidence="1">R-transferase 1</shortName>
        <ecNumber evidence="1">2.3.2.8</ecNumber>
    </recommendedName>
    <alternativeName>
        <fullName evidence="1">Arginine-tRNA--protein transferase 1</fullName>
    </alternativeName>
</protein>
<evidence type="ECO:0000313" key="6">
    <source>
        <dbReference type="WBParaSite" id="TASK_0000834101-mRNA-1"/>
    </source>
</evidence>
<comment type="similarity">
    <text evidence="1">Belongs to the R-transferase family.</text>
</comment>
<gene>
    <name evidence="4" type="ORF">TASK_LOCUS8342</name>
</gene>
<dbReference type="OrthoDB" id="74183at2759"/>
<keyword evidence="5" id="KW-1185">Reference proteome</keyword>
<comment type="function">
    <text evidence="1">Involved in the post-translational conjugation of arginine to the N-terminal aspartate or glutamate of a protein. This arginylation is required for degradation of the protein via the ubiquitin pathway.</text>
</comment>
<comment type="catalytic activity">
    <reaction evidence="1">
        <text>an N-terminal L-alpha-aminoacyl-[protein] + L-arginyl-tRNA(Arg) = an N-terminal L-arginyl-L-aminoacyl-[protein] + tRNA(Arg) + H(+)</text>
        <dbReference type="Rhea" id="RHEA:10208"/>
        <dbReference type="Rhea" id="RHEA-COMP:9658"/>
        <dbReference type="Rhea" id="RHEA-COMP:9673"/>
        <dbReference type="Rhea" id="RHEA-COMP:10636"/>
        <dbReference type="Rhea" id="RHEA-COMP:10638"/>
        <dbReference type="ChEBI" id="CHEBI:15378"/>
        <dbReference type="ChEBI" id="CHEBI:78442"/>
        <dbReference type="ChEBI" id="CHEBI:78513"/>
        <dbReference type="ChEBI" id="CHEBI:78597"/>
        <dbReference type="ChEBI" id="CHEBI:83562"/>
        <dbReference type="EC" id="2.3.2.8"/>
    </reaction>
</comment>
<dbReference type="GO" id="GO:0005737">
    <property type="term" value="C:cytoplasm"/>
    <property type="evidence" value="ECO:0007669"/>
    <property type="project" value="TreeGrafter"/>
</dbReference>
<dbReference type="PANTHER" id="PTHR21367:SF1">
    <property type="entry name" value="ARGINYL-TRNA--PROTEIN TRANSFERASE 1"/>
    <property type="match status" value="1"/>
</dbReference>
<organism evidence="6">
    <name type="scientific">Taenia asiatica</name>
    <name type="common">Asian tapeworm</name>
    <dbReference type="NCBI Taxonomy" id="60517"/>
    <lineage>
        <taxon>Eukaryota</taxon>
        <taxon>Metazoa</taxon>
        <taxon>Spiralia</taxon>
        <taxon>Lophotrochozoa</taxon>
        <taxon>Platyhelminthes</taxon>
        <taxon>Cestoda</taxon>
        <taxon>Eucestoda</taxon>
        <taxon>Cyclophyllidea</taxon>
        <taxon>Taeniidae</taxon>
        <taxon>Taenia</taxon>
    </lineage>
</organism>
<evidence type="ECO:0000313" key="5">
    <source>
        <dbReference type="Proteomes" id="UP000282613"/>
    </source>
</evidence>
<keyword evidence="1" id="KW-0808">Transferase</keyword>
<evidence type="ECO:0000256" key="1">
    <source>
        <dbReference type="PIRNR" id="PIRNR037207"/>
    </source>
</evidence>